<dbReference type="OrthoDB" id="2884172at2759"/>
<keyword evidence="1" id="KW-1133">Transmembrane helix</keyword>
<name>A0A0D0CPT7_9AGAR</name>
<evidence type="ECO:0000313" key="3">
    <source>
        <dbReference type="Proteomes" id="UP000053593"/>
    </source>
</evidence>
<feature type="transmembrane region" description="Helical" evidence="1">
    <location>
        <begin position="55"/>
        <end position="73"/>
    </location>
</feature>
<dbReference type="Proteomes" id="UP000053593">
    <property type="component" value="Unassembled WGS sequence"/>
</dbReference>
<feature type="transmembrane region" description="Helical" evidence="1">
    <location>
        <begin position="264"/>
        <end position="288"/>
    </location>
</feature>
<dbReference type="EMBL" id="KN834791">
    <property type="protein sequence ID" value="KIK57388.1"/>
    <property type="molecule type" value="Genomic_DNA"/>
</dbReference>
<dbReference type="AlphaFoldDB" id="A0A0D0CPT7"/>
<organism evidence="2 3">
    <name type="scientific">Collybiopsis luxurians FD-317 M1</name>
    <dbReference type="NCBI Taxonomy" id="944289"/>
    <lineage>
        <taxon>Eukaryota</taxon>
        <taxon>Fungi</taxon>
        <taxon>Dikarya</taxon>
        <taxon>Basidiomycota</taxon>
        <taxon>Agaricomycotina</taxon>
        <taxon>Agaricomycetes</taxon>
        <taxon>Agaricomycetidae</taxon>
        <taxon>Agaricales</taxon>
        <taxon>Marasmiineae</taxon>
        <taxon>Omphalotaceae</taxon>
        <taxon>Collybiopsis</taxon>
        <taxon>Collybiopsis luxurians</taxon>
    </lineage>
</organism>
<keyword evidence="1" id="KW-0812">Transmembrane</keyword>
<proteinExistence type="predicted"/>
<feature type="transmembrane region" description="Helical" evidence="1">
    <location>
        <begin position="144"/>
        <end position="162"/>
    </location>
</feature>
<sequence>MTPAEQQAIALYANVVYNNIISWILVGVTGFGISALGILIAIHILVTKSLTRSRIALLSCLIITFIALTLSTFCDGAVPLIQDRVDFVQIKPKEQGGLETEAQIANKKLLLIAYIQSWTLAISMVLNDFIVVWRAWILFQQNRLFRVALTLFMTVNIGTQITDCIFDEVDIKVPLVMNSSISLDWISAVVSLAVNMFATGLIAWKAWCHYSAMKELAAFHIRTRTQNILLLLIETGALYCTIQVLFVVFNLLHMYGPANGQRSLAYQIFDCIFIFASTWYPVAVVILVNMDNTSVIESFHINLGSLGRVHLE</sequence>
<feature type="transmembrane region" description="Helical" evidence="1">
    <location>
        <begin position="111"/>
        <end position="132"/>
    </location>
</feature>
<reference evidence="2 3" key="1">
    <citation type="submission" date="2014-04" db="EMBL/GenBank/DDBJ databases">
        <title>Evolutionary Origins and Diversification of the Mycorrhizal Mutualists.</title>
        <authorList>
            <consortium name="DOE Joint Genome Institute"/>
            <consortium name="Mycorrhizal Genomics Consortium"/>
            <person name="Kohler A."/>
            <person name="Kuo A."/>
            <person name="Nagy L.G."/>
            <person name="Floudas D."/>
            <person name="Copeland A."/>
            <person name="Barry K.W."/>
            <person name="Cichocki N."/>
            <person name="Veneault-Fourrey C."/>
            <person name="LaButti K."/>
            <person name="Lindquist E.A."/>
            <person name="Lipzen A."/>
            <person name="Lundell T."/>
            <person name="Morin E."/>
            <person name="Murat C."/>
            <person name="Riley R."/>
            <person name="Ohm R."/>
            <person name="Sun H."/>
            <person name="Tunlid A."/>
            <person name="Henrissat B."/>
            <person name="Grigoriev I.V."/>
            <person name="Hibbett D.S."/>
            <person name="Martin F."/>
        </authorList>
    </citation>
    <scope>NUCLEOTIDE SEQUENCE [LARGE SCALE GENOMIC DNA]</scope>
    <source>
        <strain evidence="2 3">FD-317 M1</strain>
    </source>
</reference>
<protein>
    <submittedName>
        <fullName evidence="2">Uncharacterized protein</fullName>
    </submittedName>
</protein>
<accession>A0A0D0CPT7</accession>
<keyword evidence="1" id="KW-0472">Membrane</keyword>
<feature type="transmembrane region" description="Helical" evidence="1">
    <location>
        <begin position="228"/>
        <end position="252"/>
    </location>
</feature>
<keyword evidence="3" id="KW-1185">Reference proteome</keyword>
<feature type="transmembrane region" description="Helical" evidence="1">
    <location>
        <begin position="20"/>
        <end position="46"/>
    </location>
</feature>
<gene>
    <name evidence="2" type="ORF">GYMLUDRAFT_46259</name>
</gene>
<dbReference type="HOGENOM" id="CLU_071641_1_0_1"/>
<feature type="transmembrane region" description="Helical" evidence="1">
    <location>
        <begin position="182"/>
        <end position="207"/>
    </location>
</feature>
<evidence type="ECO:0000256" key="1">
    <source>
        <dbReference type="SAM" id="Phobius"/>
    </source>
</evidence>
<evidence type="ECO:0000313" key="2">
    <source>
        <dbReference type="EMBL" id="KIK57388.1"/>
    </source>
</evidence>